<comment type="caution">
    <text evidence="1">The sequence shown here is derived from an EMBL/GenBank/DDBJ whole genome shotgun (WGS) entry which is preliminary data.</text>
</comment>
<dbReference type="Proteomes" id="UP000186955">
    <property type="component" value="Unassembled WGS sequence"/>
</dbReference>
<dbReference type="EMBL" id="MNBE01000122">
    <property type="protein sequence ID" value="OKP13930.1"/>
    <property type="molecule type" value="Genomic_DNA"/>
</dbReference>
<evidence type="ECO:0000313" key="2">
    <source>
        <dbReference type="Proteomes" id="UP000186955"/>
    </source>
</evidence>
<evidence type="ECO:0000313" key="1">
    <source>
        <dbReference type="EMBL" id="OKP13930.1"/>
    </source>
</evidence>
<keyword evidence="2" id="KW-1185">Reference proteome</keyword>
<sequence>MTSLTPFRTRTEYSIKQLTTWSRSRSHPPYHHMAIILTDNIIDGLTEHFNKYLIEKNARNEMLISSDVVMGPPNLNKCVEHKVELAVQHLFVLKRRIRHYKEACENAKSSRRKGRTHVHGLAKMLQPL</sequence>
<name>A0A1Q5UN83_9EURO</name>
<organism evidence="1 2">
    <name type="scientific">Penicillium subrubescens</name>
    <dbReference type="NCBI Taxonomy" id="1316194"/>
    <lineage>
        <taxon>Eukaryota</taxon>
        <taxon>Fungi</taxon>
        <taxon>Dikarya</taxon>
        <taxon>Ascomycota</taxon>
        <taxon>Pezizomycotina</taxon>
        <taxon>Eurotiomycetes</taxon>
        <taxon>Eurotiomycetidae</taxon>
        <taxon>Eurotiales</taxon>
        <taxon>Aspergillaceae</taxon>
        <taxon>Penicillium</taxon>
    </lineage>
</organism>
<gene>
    <name evidence="1" type="ORF">PENSUB_374</name>
</gene>
<protein>
    <submittedName>
        <fullName evidence="1">Uncharacterized protein</fullName>
    </submittedName>
</protein>
<reference evidence="1 2" key="1">
    <citation type="submission" date="2016-10" db="EMBL/GenBank/DDBJ databases">
        <title>Genome sequence of the ascomycete fungus Penicillium subrubescens.</title>
        <authorList>
            <person name="De Vries R.P."/>
            <person name="Peng M."/>
            <person name="Dilokpimol A."/>
            <person name="Hilden K."/>
            <person name="Makela M.R."/>
            <person name="Grigoriev I."/>
            <person name="Riley R."/>
            <person name="Granchi Z."/>
        </authorList>
    </citation>
    <scope>NUCLEOTIDE SEQUENCE [LARGE SCALE GENOMIC DNA]</scope>
    <source>
        <strain evidence="1 2">CBS 132785</strain>
    </source>
</reference>
<dbReference type="AlphaFoldDB" id="A0A1Q5UN83"/>
<proteinExistence type="predicted"/>
<accession>A0A1Q5UN83</accession>